<sequence>MLVDKEFYILARDAFWDEMCERETYMRRLALHGRKEDLEHFLNKGYLSRLSEPEKEGSYDEICCCVLRHKKMSREMRDYLLSSDIYLAPSCDRCEDRKGYGLVENITFLLNRIRN</sequence>
<evidence type="ECO:0000313" key="1">
    <source>
        <dbReference type="EMBL" id="SPN79534.1"/>
    </source>
</evidence>
<dbReference type="EMBL" id="LT994651">
    <property type="protein sequence ID" value="SPN79534.1"/>
    <property type="molecule type" value="Genomic_DNA"/>
</dbReference>
<keyword evidence="2" id="KW-1185">Reference proteome</keyword>
<proteinExistence type="predicted"/>
<protein>
    <submittedName>
        <fullName evidence="1">Uncharacterized protein</fullName>
    </submittedName>
</protein>
<name>A0A2R8FET4_9VIRU</name>
<gene>
    <name evidence="1" type="ORF">BRZCDTV_399</name>
</gene>
<reference evidence="1" key="1">
    <citation type="submission" date="2018-03" db="EMBL/GenBank/DDBJ databases">
        <authorList>
            <consortium name="Urmite Genomes"/>
        </authorList>
    </citation>
    <scope>NUCLEOTIDE SEQUENCE [LARGE SCALE GENOMIC DNA]</scope>
    <source>
        <strain evidence="1">IHUMI-27.7</strain>
    </source>
</reference>
<dbReference type="Proteomes" id="UP000273054">
    <property type="component" value="Segment"/>
</dbReference>
<organism evidence="1">
    <name type="scientific">Brazilian cedratvirus IHUMI</name>
    <dbReference type="NCBI Taxonomy" id="2126980"/>
    <lineage>
        <taxon>Viruses</taxon>
        <taxon>Pithoviruses</taxon>
        <taxon>Orthocedratvirinae</taxon>
        <taxon>Alphacedratvirus</taxon>
        <taxon>Alphacedratvirus brasiliense</taxon>
    </lineage>
</organism>
<evidence type="ECO:0000313" key="2">
    <source>
        <dbReference type="Proteomes" id="UP000273054"/>
    </source>
</evidence>
<accession>A0A2R8FET4</accession>